<organism evidence="1 2">
    <name type="scientific">Acanthoscelides obtectus</name>
    <name type="common">Bean weevil</name>
    <name type="synonym">Bruchus obtectus</name>
    <dbReference type="NCBI Taxonomy" id="200917"/>
    <lineage>
        <taxon>Eukaryota</taxon>
        <taxon>Metazoa</taxon>
        <taxon>Ecdysozoa</taxon>
        <taxon>Arthropoda</taxon>
        <taxon>Hexapoda</taxon>
        <taxon>Insecta</taxon>
        <taxon>Pterygota</taxon>
        <taxon>Neoptera</taxon>
        <taxon>Endopterygota</taxon>
        <taxon>Coleoptera</taxon>
        <taxon>Polyphaga</taxon>
        <taxon>Cucujiformia</taxon>
        <taxon>Chrysomeloidea</taxon>
        <taxon>Chrysomelidae</taxon>
        <taxon>Bruchinae</taxon>
        <taxon>Bruchini</taxon>
        <taxon>Acanthoscelides</taxon>
    </lineage>
</organism>
<gene>
    <name evidence="1" type="ORF">ACAOBT_LOCUS11194</name>
</gene>
<comment type="caution">
    <text evidence="1">The sequence shown here is derived from an EMBL/GenBank/DDBJ whole genome shotgun (WGS) entry which is preliminary data.</text>
</comment>
<dbReference type="Pfam" id="PF15679">
    <property type="entry name" value="DUF4665"/>
    <property type="match status" value="1"/>
</dbReference>
<dbReference type="EMBL" id="CAKOFQ010006827">
    <property type="protein sequence ID" value="CAH1974596.1"/>
    <property type="molecule type" value="Genomic_DNA"/>
</dbReference>
<reference evidence="1" key="1">
    <citation type="submission" date="2022-03" db="EMBL/GenBank/DDBJ databases">
        <authorList>
            <person name="Sayadi A."/>
        </authorList>
    </citation>
    <scope>NUCLEOTIDE SEQUENCE</scope>
</reference>
<protein>
    <submittedName>
        <fullName evidence="1">Uncharacterized protein</fullName>
    </submittedName>
</protein>
<dbReference type="Proteomes" id="UP001152888">
    <property type="component" value="Unassembled WGS sequence"/>
</dbReference>
<evidence type="ECO:0000313" key="1">
    <source>
        <dbReference type="EMBL" id="CAH1974596.1"/>
    </source>
</evidence>
<dbReference type="OrthoDB" id="408788at2759"/>
<keyword evidence="2" id="KW-1185">Reference proteome</keyword>
<evidence type="ECO:0000313" key="2">
    <source>
        <dbReference type="Proteomes" id="UP001152888"/>
    </source>
</evidence>
<dbReference type="GO" id="GO:0042254">
    <property type="term" value="P:ribosome biogenesis"/>
    <property type="evidence" value="ECO:0007669"/>
    <property type="project" value="InterPro"/>
</dbReference>
<proteinExistence type="predicted"/>
<dbReference type="InterPro" id="IPR031389">
    <property type="entry name" value="RBIS"/>
</dbReference>
<sequence>MGKNKKKPSNVFKVAGAKSQKLKAKARAEKTGLKHINMKNKHDVQEIDKALMNLEDKIRQTAPPVKNVEKVAKSKLPTTDIEDAQALKDKSEAAMQGLDNMQL</sequence>
<name>A0A9P0KJX3_ACAOB</name>
<accession>A0A9P0KJX3</accession>
<dbReference type="AlphaFoldDB" id="A0A9P0KJX3"/>